<keyword evidence="2" id="KW-0217">Developmental protein</keyword>
<dbReference type="Pfam" id="PF00397">
    <property type="entry name" value="WW"/>
    <property type="match status" value="1"/>
</dbReference>
<dbReference type="InterPro" id="IPR012677">
    <property type="entry name" value="Nucleotide-bd_a/b_plait_sf"/>
</dbReference>
<proteinExistence type="inferred from homology"/>
<feature type="compositionally biased region" description="Basic and acidic residues" evidence="8">
    <location>
        <begin position="1"/>
        <end position="27"/>
    </location>
</feature>
<dbReference type="InterPro" id="IPR001202">
    <property type="entry name" value="WW_dom"/>
</dbReference>
<evidence type="ECO:0000256" key="7">
    <source>
        <dbReference type="SAM" id="Coils"/>
    </source>
</evidence>
<dbReference type="PROSITE" id="PS50102">
    <property type="entry name" value="RRM"/>
    <property type="match status" value="1"/>
</dbReference>
<dbReference type="Gene3D" id="2.20.70.10">
    <property type="match status" value="1"/>
</dbReference>
<evidence type="ECO:0000256" key="8">
    <source>
        <dbReference type="SAM" id="MobiDB-lite"/>
    </source>
</evidence>
<dbReference type="GO" id="GO:0030154">
    <property type="term" value="P:cell differentiation"/>
    <property type="evidence" value="ECO:0007669"/>
    <property type="project" value="UniProtKB-KW"/>
</dbReference>
<evidence type="ECO:0000256" key="1">
    <source>
        <dbReference type="ARBA" id="ARBA00005405"/>
    </source>
</evidence>
<evidence type="ECO:0000256" key="3">
    <source>
        <dbReference type="ARBA" id="ARBA00022782"/>
    </source>
</evidence>
<dbReference type="SUPFAM" id="SSF54928">
    <property type="entry name" value="RNA-binding domain, RBD"/>
    <property type="match status" value="1"/>
</dbReference>
<dbReference type="InterPro" id="IPR036020">
    <property type="entry name" value="WW_dom_sf"/>
</dbReference>
<name>A0A9D4U855_ADICA</name>
<feature type="region of interest" description="Disordered" evidence="8">
    <location>
        <begin position="364"/>
        <end position="397"/>
    </location>
</feature>
<feature type="region of interest" description="Disordered" evidence="8">
    <location>
        <begin position="402"/>
        <end position="421"/>
    </location>
</feature>
<feature type="region of interest" description="Disordered" evidence="8">
    <location>
        <begin position="305"/>
        <end position="345"/>
    </location>
</feature>
<comment type="caution">
    <text evidence="11">The sequence shown here is derived from an EMBL/GenBank/DDBJ whole genome shotgun (WGS) entry which is preliminary data.</text>
</comment>
<dbReference type="SUPFAM" id="SSF51045">
    <property type="entry name" value="WW domain"/>
    <property type="match status" value="1"/>
</dbReference>
<gene>
    <name evidence="11" type="ORF">GOP47_0022655</name>
</gene>
<dbReference type="PANTHER" id="PTHR33405:SF20">
    <property type="entry name" value="PROTEIN FLX-LIKE 3"/>
    <property type="match status" value="1"/>
</dbReference>
<dbReference type="SMART" id="SM00456">
    <property type="entry name" value="WW"/>
    <property type="match status" value="1"/>
</dbReference>
<keyword evidence="3" id="KW-0221">Differentiation</keyword>
<dbReference type="AlphaFoldDB" id="A0A9D4U855"/>
<keyword evidence="6" id="KW-0694">RNA-binding</keyword>
<evidence type="ECO:0000313" key="12">
    <source>
        <dbReference type="Proteomes" id="UP000886520"/>
    </source>
</evidence>
<dbReference type="PANTHER" id="PTHR33405">
    <property type="entry name" value="PROTEIN FLX-LIKE 2"/>
    <property type="match status" value="1"/>
</dbReference>
<evidence type="ECO:0000259" key="10">
    <source>
        <dbReference type="PROSITE" id="PS50102"/>
    </source>
</evidence>
<feature type="coiled-coil region" evidence="7">
    <location>
        <begin position="166"/>
        <end position="241"/>
    </location>
</feature>
<protein>
    <submittedName>
        <fullName evidence="11">Uncharacterized protein</fullName>
    </submittedName>
</protein>
<evidence type="ECO:0000256" key="2">
    <source>
        <dbReference type="ARBA" id="ARBA00022473"/>
    </source>
</evidence>
<dbReference type="InterPro" id="IPR040353">
    <property type="entry name" value="FLX/FLX-like"/>
</dbReference>
<accession>A0A9D4U855</accession>
<organism evidence="11 12">
    <name type="scientific">Adiantum capillus-veneris</name>
    <name type="common">Maidenhair fern</name>
    <dbReference type="NCBI Taxonomy" id="13818"/>
    <lineage>
        <taxon>Eukaryota</taxon>
        <taxon>Viridiplantae</taxon>
        <taxon>Streptophyta</taxon>
        <taxon>Embryophyta</taxon>
        <taxon>Tracheophyta</taxon>
        <taxon>Polypodiopsida</taxon>
        <taxon>Polypodiidae</taxon>
        <taxon>Polypodiales</taxon>
        <taxon>Pteridineae</taxon>
        <taxon>Pteridaceae</taxon>
        <taxon>Vittarioideae</taxon>
        <taxon>Adiantum</taxon>
    </lineage>
</organism>
<evidence type="ECO:0000313" key="11">
    <source>
        <dbReference type="EMBL" id="KAI5062116.1"/>
    </source>
</evidence>
<dbReference type="Proteomes" id="UP000886520">
    <property type="component" value="Chromosome 22"/>
</dbReference>
<dbReference type="PROSITE" id="PS50020">
    <property type="entry name" value="WW_DOMAIN_2"/>
    <property type="match status" value="1"/>
</dbReference>
<evidence type="ECO:0000259" key="9">
    <source>
        <dbReference type="PROSITE" id="PS50020"/>
    </source>
</evidence>
<feature type="compositionally biased region" description="Low complexity" evidence="8">
    <location>
        <begin position="388"/>
        <end position="397"/>
    </location>
</feature>
<dbReference type="PROSITE" id="PS01159">
    <property type="entry name" value="WW_DOMAIN_1"/>
    <property type="match status" value="1"/>
</dbReference>
<evidence type="ECO:0000256" key="4">
    <source>
        <dbReference type="ARBA" id="ARBA00023054"/>
    </source>
</evidence>
<dbReference type="Pfam" id="PF00076">
    <property type="entry name" value="RRM_1"/>
    <property type="match status" value="1"/>
</dbReference>
<keyword evidence="5" id="KW-0287">Flowering</keyword>
<sequence>MAGKGPKNESKEGHHGRENYHPKDSSRRGASPGLRPSGSGSTHSMDADGPRSMAGPPLGAQPPAILLEQKVASQQAEIQRLLRDNQVLALTYVTLRQEFAAAQQELLRMHQNRPFGDAEKEQRFTVTQVALRQELADAKQEVCRLQEAMATMQVEKDHGRMSTEKAAQMEAELKNMEALKADFDKLRYEREDLIARLERMAIELKKLPIKDQEIGSLKSEVDELRQRHQQARMDFEHQKKLNLERLEQSQTMEKNTFSLTREVERLRAELMMVERRLHGGYSAPNGPPMHASAAGAYENNYGTQEEAAKIGQQSVEPPKNKEAGVQGPQDRVPAHADPEGGWVQHTAPNGKLFYYNTITGATQWNKPSPAVGADRQGASNLTMEPTSLPGGQQQSQPVLQQPPLLQAPNLPPTVQQGAQMQGQQANYGVSLLVLGLSEGITDRDLASLFHPYGTVLYAKVMMDNKNGMVECYGVVTMESAQAAEAAAAAVNGMFILGRHIKVEVQGKGQWPPQQQGYHQPSMQPGMMQGGMRWQHQAAPPAGAGGRWPY</sequence>
<dbReference type="CDD" id="cd00201">
    <property type="entry name" value="WW"/>
    <property type="match status" value="1"/>
</dbReference>
<dbReference type="SMART" id="SM00360">
    <property type="entry name" value="RRM"/>
    <property type="match status" value="1"/>
</dbReference>
<feature type="domain" description="WW" evidence="9">
    <location>
        <begin position="336"/>
        <end position="369"/>
    </location>
</feature>
<keyword evidence="12" id="KW-1185">Reference proteome</keyword>
<feature type="domain" description="RRM" evidence="10">
    <location>
        <begin position="429"/>
        <end position="507"/>
    </location>
</feature>
<dbReference type="InterPro" id="IPR000504">
    <property type="entry name" value="RRM_dom"/>
</dbReference>
<dbReference type="OrthoDB" id="410044at2759"/>
<keyword evidence="4 7" id="KW-0175">Coiled coil</keyword>
<dbReference type="EMBL" id="JABFUD020000022">
    <property type="protein sequence ID" value="KAI5062116.1"/>
    <property type="molecule type" value="Genomic_DNA"/>
</dbReference>
<dbReference type="InterPro" id="IPR035979">
    <property type="entry name" value="RBD_domain_sf"/>
</dbReference>
<evidence type="ECO:0000256" key="6">
    <source>
        <dbReference type="PROSITE-ProRule" id="PRU00176"/>
    </source>
</evidence>
<evidence type="ECO:0000256" key="5">
    <source>
        <dbReference type="ARBA" id="ARBA00023089"/>
    </source>
</evidence>
<comment type="similarity">
    <text evidence="1">Belongs to the FLX family.</text>
</comment>
<dbReference type="Gene3D" id="3.30.70.330">
    <property type="match status" value="1"/>
</dbReference>
<dbReference type="GO" id="GO:0003723">
    <property type="term" value="F:RNA binding"/>
    <property type="evidence" value="ECO:0007669"/>
    <property type="project" value="UniProtKB-UniRule"/>
</dbReference>
<feature type="region of interest" description="Disordered" evidence="8">
    <location>
        <begin position="1"/>
        <end position="61"/>
    </location>
</feature>
<reference evidence="11" key="1">
    <citation type="submission" date="2021-01" db="EMBL/GenBank/DDBJ databases">
        <title>Adiantum capillus-veneris genome.</title>
        <authorList>
            <person name="Fang Y."/>
            <person name="Liao Q."/>
        </authorList>
    </citation>
    <scope>NUCLEOTIDE SEQUENCE</scope>
    <source>
        <strain evidence="11">H3</strain>
        <tissue evidence="11">Leaf</tissue>
    </source>
</reference>